<organism evidence="1">
    <name type="scientific">viral metagenome</name>
    <dbReference type="NCBI Taxonomy" id="1070528"/>
    <lineage>
        <taxon>unclassified sequences</taxon>
        <taxon>metagenomes</taxon>
        <taxon>organismal metagenomes</taxon>
    </lineage>
</organism>
<dbReference type="EMBL" id="MN739695">
    <property type="protein sequence ID" value="QHT21509.1"/>
    <property type="molecule type" value="Genomic_DNA"/>
</dbReference>
<accession>A0A6C0DZP6</accession>
<proteinExistence type="predicted"/>
<name>A0A6C0DZP6_9ZZZZ</name>
<protein>
    <submittedName>
        <fullName evidence="1">Uncharacterized protein</fullName>
    </submittedName>
</protein>
<sequence length="586" mass="67618">MTYGDRQNSTENKSTNDDYEYFLTSELPLDHARKMLEMKGMSQKEIDVVIDKLKDTRDHLRKVVRKFINKIQLSYSHLDLPELLKKGMKHAEKYGFKDLEKTLFRKMLLKGDTGNKYTFDEELNESTMSRFLGFNNFAGQMIKIEPKDQSRLNELHVLFDQSKHLHSDVKTQTLLYQDCAIEATSGKYERAKHIFSNHIHPIIVAMFLNNIEYFNRRMLFANIARIVLSRSQAYLKNFNFHSHANIAPGELDAEMELAFDIAHDPNALSHLKDENPLDNIIKRYRCQIELFQTVMKLRAGNYYSSSYDANDGVMGLKRLLDAYEWNYFDSPDYFAVQDEGTLLRKLLAIFSLRPTFTRLDDLNSTIMNTTMGFSNLSTLAKTVFVTIPIVNVRMPITQQGVLPPPPLNLRNALRQTYTIIEHKFPVLKQKEVIFSRNVVFFYANRRTPVATLNTVSQYQTRLRYMPMTFTTLNSINTTRINYAANIPIGTDLFTLRSIVCVNYNPDPALAPLMGCSAIVVSKTAVDNRGQYINWFYDPLGAAAFVPPGNNPSNPFEKVDEFTIPGSGRWSLQQEFEERGVIFMYEK</sequence>
<dbReference type="AlphaFoldDB" id="A0A6C0DZP6"/>
<evidence type="ECO:0000313" key="1">
    <source>
        <dbReference type="EMBL" id="QHT21509.1"/>
    </source>
</evidence>
<reference evidence="1" key="1">
    <citation type="journal article" date="2020" name="Nature">
        <title>Giant virus diversity and host interactions through global metagenomics.</title>
        <authorList>
            <person name="Schulz F."/>
            <person name="Roux S."/>
            <person name="Paez-Espino D."/>
            <person name="Jungbluth S."/>
            <person name="Walsh D.A."/>
            <person name="Denef V.J."/>
            <person name="McMahon K.D."/>
            <person name="Konstantinidis K.T."/>
            <person name="Eloe-Fadrosh E.A."/>
            <person name="Kyrpides N.C."/>
            <person name="Woyke T."/>
        </authorList>
    </citation>
    <scope>NUCLEOTIDE SEQUENCE</scope>
    <source>
        <strain evidence="1">GVMAG-M-3300023179-103</strain>
    </source>
</reference>